<dbReference type="InterPro" id="IPR013078">
    <property type="entry name" value="His_Pase_superF_clade-1"/>
</dbReference>
<reference evidence="1 2" key="1">
    <citation type="submission" date="2019-06" db="EMBL/GenBank/DDBJ databases">
        <title>Genomic Encyclopedia of Archaeal and Bacterial Type Strains, Phase II (KMG-II): from individual species to whole genera.</title>
        <authorList>
            <person name="Goeker M."/>
        </authorList>
    </citation>
    <scope>NUCLEOTIDE SEQUENCE [LARGE SCALE GENOMIC DNA]</scope>
    <source>
        <strain evidence="1 2">DSM 7270</strain>
    </source>
</reference>
<dbReference type="Proteomes" id="UP000316993">
    <property type="component" value="Unassembled WGS sequence"/>
</dbReference>
<dbReference type="CDD" id="cd07040">
    <property type="entry name" value="HP"/>
    <property type="match status" value="1"/>
</dbReference>
<evidence type="ECO:0000313" key="1">
    <source>
        <dbReference type="EMBL" id="TQN08009.1"/>
    </source>
</evidence>
<organism evidence="1 2">
    <name type="scientific">Acidovorax temperans</name>
    <dbReference type="NCBI Taxonomy" id="80878"/>
    <lineage>
        <taxon>Bacteria</taxon>
        <taxon>Pseudomonadati</taxon>
        <taxon>Pseudomonadota</taxon>
        <taxon>Betaproteobacteria</taxon>
        <taxon>Burkholderiales</taxon>
        <taxon>Comamonadaceae</taxon>
        <taxon>Acidovorax</taxon>
    </lineage>
</organism>
<accession>A0A543LKT9</accession>
<comment type="caution">
    <text evidence="1">The sequence shown here is derived from an EMBL/GenBank/DDBJ whole genome shotgun (WGS) entry which is preliminary data.</text>
</comment>
<gene>
    <name evidence="1" type="ORF">BDD18_1165</name>
</gene>
<dbReference type="SUPFAM" id="SSF53254">
    <property type="entry name" value="Phosphoglycerate mutase-like"/>
    <property type="match status" value="1"/>
</dbReference>
<dbReference type="Gene3D" id="3.40.50.1240">
    <property type="entry name" value="Phosphoglycerate mutase-like"/>
    <property type="match status" value="1"/>
</dbReference>
<sequence>MRQLASGGYALYLRHGPTNNAIPDRTPRVDLQDCGTQRPLTVEGRQLMARVGDAIRKANIPISELHVSPMCRARESAEAAFPAITALTDPRLIYLGNFTDAEKAPIVARTRQLLSMPVPSGSNRLVLAHAPNLMDLMGYFPKEGTLVVFRPLGEAAGFEYIASIPAAQWGELLRQGQK</sequence>
<protein>
    <submittedName>
        <fullName evidence="1">Phosphohistidine phosphatase SixA</fullName>
    </submittedName>
</protein>
<proteinExistence type="predicted"/>
<dbReference type="AlphaFoldDB" id="A0A543LKT9"/>
<name>A0A543LKT9_9BURK</name>
<evidence type="ECO:0000313" key="2">
    <source>
        <dbReference type="Proteomes" id="UP000316993"/>
    </source>
</evidence>
<dbReference type="EMBL" id="VFPV01000001">
    <property type="protein sequence ID" value="TQN08009.1"/>
    <property type="molecule type" value="Genomic_DNA"/>
</dbReference>
<dbReference type="InterPro" id="IPR029033">
    <property type="entry name" value="His_PPase_superfam"/>
</dbReference>
<dbReference type="Pfam" id="PF00300">
    <property type="entry name" value="His_Phos_1"/>
    <property type="match status" value="1"/>
</dbReference>